<feature type="transmembrane region" description="Helical" evidence="4">
    <location>
        <begin position="110"/>
        <end position="128"/>
    </location>
</feature>
<evidence type="ECO:0000256" key="3">
    <source>
        <dbReference type="ARBA" id="ARBA00023136"/>
    </source>
</evidence>
<evidence type="ECO:0000256" key="2">
    <source>
        <dbReference type="ARBA" id="ARBA00022989"/>
    </source>
</evidence>
<gene>
    <name evidence="6" type="ORF">A2V69_00650</name>
</gene>
<dbReference type="Pfam" id="PF07690">
    <property type="entry name" value="MFS_1"/>
    <property type="match status" value="1"/>
</dbReference>
<dbReference type="InterPro" id="IPR052528">
    <property type="entry name" value="Sugar_transport-like"/>
</dbReference>
<organism evidence="6 7">
    <name type="scientific">Candidatus Portnoybacteria bacterium RBG_13_40_8</name>
    <dbReference type="NCBI Taxonomy" id="1801990"/>
    <lineage>
        <taxon>Bacteria</taxon>
        <taxon>Candidatus Portnoyibacteriota</taxon>
    </lineage>
</organism>
<keyword evidence="1 4" id="KW-0812">Transmembrane</keyword>
<feature type="transmembrane region" description="Helical" evidence="4">
    <location>
        <begin position="140"/>
        <end position="163"/>
    </location>
</feature>
<dbReference type="EMBL" id="MHMT01000012">
    <property type="protein sequence ID" value="OGZ32870.1"/>
    <property type="molecule type" value="Genomic_DNA"/>
</dbReference>
<evidence type="ECO:0000256" key="4">
    <source>
        <dbReference type="SAM" id="Phobius"/>
    </source>
</evidence>
<dbReference type="Gene3D" id="1.20.1250.20">
    <property type="entry name" value="MFS general substrate transporter like domains"/>
    <property type="match status" value="1"/>
</dbReference>
<feature type="transmembrane region" description="Helical" evidence="4">
    <location>
        <begin position="12"/>
        <end position="35"/>
    </location>
</feature>
<sequence length="207" mass="22947">MGRFSINKIIRILIGADFIFLSALGLITPIFAVFITGQIKGGTVEVVGFAAGIYWILKSFLQLPIGKFLDKRKGERDDLCFLVIGYLIVACVQFGYILSSLPWHVYLLEGIYAFGMAMAIPAWPAIFTRHIDKGKEAFEWSLESTALSFGSGVTGALGGILVAKFGFNLVFLVAGFIAMFGGFLPLFIVKDVEKKGDHHLRFWRKRL</sequence>
<evidence type="ECO:0000313" key="7">
    <source>
        <dbReference type="Proteomes" id="UP000177810"/>
    </source>
</evidence>
<keyword evidence="2 4" id="KW-1133">Transmembrane helix</keyword>
<dbReference type="InterPro" id="IPR020846">
    <property type="entry name" value="MFS_dom"/>
</dbReference>
<feature type="transmembrane region" description="Helical" evidence="4">
    <location>
        <begin position="78"/>
        <end position="98"/>
    </location>
</feature>
<evidence type="ECO:0000256" key="1">
    <source>
        <dbReference type="ARBA" id="ARBA00022692"/>
    </source>
</evidence>
<dbReference type="InterPro" id="IPR011701">
    <property type="entry name" value="MFS"/>
</dbReference>
<dbReference type="STRING" id="1801990.A2V69_00650"/>
<feature type="domain" description="Major facilitator superfamily (MFS) profile" evidence="5">
    <location>
        <begin position="9"/>
        <end position="207"/>
    </location>
</feature>
<dbReference type="GO" id="GO:0022857">
    <property type="term" value="F:transmembrane transporter activity"/>
    <property type="evidence" value="ECO:0007669"/>
    <property type="project" value="InterPro"/>
</dbReference>
<keyword evidence="3 4" id="KW-0472">Membrane</keyword>
<proteinExistence type="predicted"/>
<accession>A0A1G2F5G9</accession>
<comment type="caution">
    <text evidence="6">The sequence shown here is derived from an EMBL/GenBank/DDBJ whole genome shotgun (WGS) entry which is preliminary data.</text>
</comment>
<name>A0A1G2F5G9_9BACT</name>
<dbReference type="AlphaFoldDB" id="A0A1G2F5G9"/>
<feature type="transmembrane region" description="Helical" evidence="4">
    <location>
        <begin position="41"/>
        <end position="57"/>
    </location>
</feature>
<dbReference type="InterPro" id="IPR036259">
    <property type="entry name" value="MFS_trans_sf"/>
</dbReference>
<evidence type="ECO:0000259" key="5">
    <source>
        <dbReference type="PROSITE" id="PS50850"/>
    </source>
</evidence>
<reference evidence="6 7" key="1">
    <citation type="journal article" date="2016" name="Nat. Commun.">
        <title>Thousands of microbial genomes shed light on interconnected biogeochemical processes in an aquifer system.</title>
        <authorList>
            <person name="Anantharaman K."/>
            <person name="Brown C.T."/>
            <person name="Hug L.A."/>
            <person name="Sharon I."/>
            <person name="Castelle C.J."/>
            <person name="Probst A.J."/>
            <person name="Thomas B.C."/>
            <person name="Singh A."/>
            <person name="Wilkins M.J."/>
            <person name="Karaoz U."/>
            <person name="Brodie E.L."/>
            <person name="Williams K.H."/>
            <person name="Hubbard S.S."/>
            <person name="Banfield J.F."/>
        </authorList>
    </citation>
    <scope>NUCLEOTIDE SEQUENCE [LARGE SCALE GENOMIC DNA]</scope>
</reference>
<dbReference type="Proteomes" id="UP000177810">
    <property type="component" value="Unassembled WGS sequence"/>
</dbReference>
<dbReference type="PROSITE" id="PS50850">
    <property type="entry name" value="MFS"/>
    <property type="match status" value="1"/>
</dbReference>
<protein>
    <recommendedName>
        <fullName evidence="5">Major facilitator superfamily (MFS) profile domain-containing protein</fullName>
    </recommendedName>
</protein>
<dbReference type="PANTHER" id="PTHR23526:SF4">
    <property type="entry name" value="INTEGRAL MEMBRANE TRANSPORT PROTEIN"/>
    <property type="match status" value="1"/>
</dbReference>
<dbReference type="PANTHER" id="PTHR23526">
    <property type="entry name" value="INTEGRAL MEMBRANE TRANSPORT PROTEIN-RELATED"/>
    <property type="match status" value="1"/>
</dbReference>
<evidence type="ECO:0000313" key="6">
    <source>
        <dbReference type="EMBL" id="OGZ32870.1"/>
    </source>
</evidence>
<feature type="transmembrane region" description="Helical" evidence="4">
    <location>
        <begin position="169"/>
        <end position="189"/>
    </location>
</feature>
<dbReference type="SUPFAM" id="SSF103473">
    <property type="entry name" value="MFS general substrate transporter"/>
    <property type="match status" value="1"/>
</dbReference>